<dbReference type="InterPro" id="IPR036885">
    <property type="entry name" value="SWIB_MDM2_dom_sf"/>
</dbReference>
<feature type="domain" description="Plus3" evidence="3">
    <location>
        <begin position="520"/>
        <end position="652"/>
    </location>
</feature>
<protein>
    <submittedName>
        <fullName evidence="5">Zinc finger CCCH domain-containing protein 44</fullName>
    </submittedName>
</protein>
<organism evidence="5 6">
    <name type="scientific">Sesamum angolense</name>
    <dbReference type="NCBI Taxonomy" id="2727404"/>
    <lineage>
        <taxon>Eukaryota</taxon>
        <taxon>Viridiplantae</taxon>
        <taxon>Streptophyta</taxon>
        <taxon>Embryophyta</taxon>
        <taxon>Tracheophyta</taxon>
        <taxon>Spermatophyta</taxon>
        <taxon>Magnoliopsida</taxon>
        <taxon>eudicotyledons</taxon>
        <taxon>Gunneridae</taxon>
        <taxon>Pentapetalae</taxon>
        <taxon>asterids</taxon>
        <taxon>lamiids</taxon>
        <taxon>Lamiales</taxon>
        <taxon>Pedaliaceae</taxon>
        <taxon>Sesamum</taxon>
    </lineage>
</organism>
<keyword evidence="6" id="KW-1185">Reference proteome</keyword>
<dbReference type="InterPro" id="IPR036128">
    <property type="entry name" value="Plus3-like_sf"/>
</dbReference>
<dbReference type="Pfam" id="PF02213">
    <property type="entry name" value="GYF"/>
    <property type="match status" value="1"/>
</dbReference>
<feature type="compositionally biased region" description="Basic and acidic residues" evidence="1">
    <location>
        <begin position="1426"/>
        <end position="1435"/>
    </location>
</feature>
<feature type="compositionally biased region" description="Polar residues" evidence="1">
    <location>
        <begin position="1276"/>
        <end position="1288"/>
    </location>
</feature>
<feature type="compositionally biased region" description="Polar residues" evidence="1">
    <location>
        <begin position="489"/>
        <end position="499"/>
    </location>
</feature>
<dbReference type="PROSITE" id="PS51360">
    <property type="entry name" value="PLUS3"/>
    <property type="match status" value="1"/>
</dbReference>
<dbReference type="PANTHER" id="PTHR46695">
    <property type="entry name" value="ZINC FINGER CCCH DOMAIN-CONTAINING PROTEIN 44-RELATED"/>
    <property type="match status" value="1"/>
</dbReference>
<dbReference type="InterPro" id="IPR003121">
    <property type="entry name" value="SWIB_MDM2_domain"/>
</dbReference>
<dbReference type="SUPFAM" id="SSF47592">
    <property type="entry name" value="SWIB/MDM2 domain"/>
    <property type="match status" value="1"/>
</dbReference>
<reference evidence="5" key="2">
    <citation type="journal article" date="2024" name="Plant">
        <title>Genomic evolution and insights into agronomic trait innovations of Sesamum species.</title>
        <authorList>
            <person name="Miao H."/>
            <person name="Wang L."/>
            <person name="Qu L."/>
            <person name="Liu H."/>
            <person name="Sun Y."/>
            <person name="Le M."/>
            <person name="Wang Q."/>
            <person name="Wei S."/>
            <person name="Zheng Y."/>
            <person name="Lin W."/>
            <person name="Duan Y."/>
            <person name="Cao H."/>
            <person name="Xiong S."/>
            <person name="Wang X."/>
            <person name="Wei L."/>
            <person name="Li C."/>
            <person name="Ma Q."/>
            <person name="Ju M."/>
            <person name="Zhao R."/>
            <person name="Li G."/>
            <person name="Mu C."/>
            <person name="Tian Q."/>
            <person name="Mei H."/>
            <person name="Zhang T."/>
            <person name="Gao T."/>
            <person name="Zhang H."/>
        </authorList>
    </citation>
    <scope>NUCLEOTIDE SEQUENCE</scope>
    <source>
        <strain evidence="5">K16</strain>
    </source>
</reference>
<dbReference type="CDD" id="cd00072">
    <property type="entry name" value="GYF"/>
    <property type="match status" value="1"/>
</dbReference>
<dbReference type="PROSITE" id="PS51925">
    <property type="entry name" value="SWIB_MDM2"/>
    <property type="match status" value="1"/>
</dbReference>
<dbReference type="InterPro" id="IPR003169">
    <property type="entry name" value="GYF"/>
</dbReference>
<dbReference type="SMART" id="SM00444">
    <property type="entry name" value="GYF"/>
    <property type="match status" value="1"/>
</dbReference>
<dbReference type="SUPFAM" id="SSF159042">
    <property type="entry name" value="Plus3-like"/>
    <property type="match status" value="1"/>
</dbReference>
<accession>A0AAE1WJP0</accession>
<feature type="compositionally biased region" description="Polar residues" evidence="1">
    <location>
        <begin position="882"/>
        <end position="900"/>
    </location>
</feature>
<dbReference type="InterPro" id="IPR004343">
    <property type="entry name" value="Plus-3_dom"/>
</dbReference>
<feature type="region of interest" description="Disordered" evidence="1">
    <location>
        <begin position="488"/>
        <end position="511"/>
    </location>
</feature>
<dbReference type="PROSITE" id="PS50829">
    <property type="entry name" value="GYF"/>
    <property type="match status" value="1"/>
</dbReference>
<evidence type="ECO:0000313" key="6">
    <source>
        <dbReference type="Proteomes" id="UP001289374"/>
    </source>
</evidence>
<feature type="region of interest" description="Disordered" evidence="1">
    <location>
        <begin position="1426"/>
        <end position="1459"/>
    </location>
</feature>
<evidence type="ECO:0000259" key="4">
    <source>
        <dbReference type="PROSITE" id="PS51925"/>
    </source>
</evidence>
<dbReference type="InterPro" id="IPR035445">
    <property type="entry name" value="GYF-like_dom_sf"/>
</dbReference>
<dbReference type="Gene3D" id="1.10.245.10">
    <property type="entry name" value="SWIB/MDM2 domain"/>
    <property type="match status" value="1"/>
</dbReference>
<evidence type="ECO:0000259" key="3">
    <source>
        <dbReference type="PROSITE" id="PS51360"/>
    </source>
</evidence>
<dbReference type="SMART" id="SM00151">
    <property type="entry name" value="SWIB"/>
    <property type="match status" value="1"/>
</dbReference>
<feature type="region of interest" description="Disordered" evidence="1">
    <location>
        <begin position="672"/>
        <end position="738"/>
    </location>
</feature>
<sequence length="1531" mass="168505">MENIETLLAAVAQTQGFDDDEPVVSTAAEAGLEDSESSPVIRGEISGLQLSGEVSGDARLSAVVDAPPTAQNPAFSAVGHVIGAGERRKRGRPPKGQLAAKPPPPKRKKQEEEEEGGWAVRRLTIRRVLSGMKNISNQKQSGLAVGTYVVYVGKLLIICATLAPTHCAGDAEKMQITYVLEETKVQVDFDDKSSWEYLFKVYWVCLKEKLSLTLNELTQAKKPWKDVAAVACKPQLSNVLHTAVDGKVSISYRRTEHLELNKPNVEINLLQSDGLARAVSSIDNHVTKLNRDKVEDEPSHSIDTVKQNMDEVTDEPSIHEVTDEPIINEATDEQGIKETIYKPSIEKNQDYSTIVKDSDKPCICKITNSKEPDKPSIDCITKWASKDLLEFVAHMKNGDTSAISQFDVQTLLLEYIKRNNLWDPHRKSQIICDRRLKNLFGKPCVGHIEMFKLLEYHFLIMEDSQKNSFIPAGFVGSVASDMEVDGNVFESSMPSNSRNPKTRKKSEERAPQNDLNEYAAIDVHNINLIYLRRNLMEHLIEDKNFNDKVIGSIVRIRISSIDQTPDVYRLVQVVGITKVAEPYKIGDRTADFMLEVLNLDKKEVVSIDAISNQEFTEDECRQLRQSIRCGLVKQFTVGELQKKAMALQSVRINDWLEAEILQLNHLRDRASEKGHKLQLLKSPEEHQRRLSEVPEIHADPKMSPDYESEQDARSGEKSTKAEYVRPSYSGFPRNERKPISLNKKGKEERYIQMHSRLIEKTDASGSNSSDKHMDQANSTNLAIDGRNDLAMQRSGLETTTATACVGNSPLSNNIETENLWHYRDPNGKIQGPFSMMQLRKWSVTGLFPPDMRIWTNHEQYDSLLLTDALDGLFHITSELSHKPSSGSQEHGSSAGTSGTDQDSKQTEAAWPNNPSVLSDHNTGLMRADESGSSWPRCWDLLKDDNSSADNVQVRNLLPSSSSETDLALPDRGQEIVEVSHASQDGEKSSGGLTASRMASELELQNQSNDEDRVGLSSEDKLRLLNINLSSNDMESGSVSAPVSKSFDSSNLAVKVDVLDLSRPTPRTAENQQSVSLDVQNSGFLELLSPTPRSNNDDQGGQAIETKQSGVTSLPMQNSGPSSASSLMVDRAQIPEVADEWCGYSLGPAKPSVQEWDPGLVSASSSKLPEVSTENVATSISDSHNLTHASPSHPASNIPNWLAILNEPIEFDALGEESVSDLLAEVDAMESQGALPSPTSAMKFARELMEDCKDDCFSTIEDFSHTHDLRKSDALSSTEQIQLTSQSSVPCKPIEPSPMDAFDSFKRSSVHSSASSEGETNAPVYSGDAGSEFHPAAPNRSQEMVGTTMAPATGSDITDPGWGNVHGNINLVTVQGNVNLVLGGPAQGMANLSWGSNPGTAWVNPNINCSLINGSLPWDGQRKYGGERFTSPRERGYQGSDSGFGRGRPPWSRQPYGGGGYSRPLPKGQRAMKFFHRTEGAGQSTVYQESEGLSLVEPEIEDIVEQMLTYPQILKPSSVDGRGWGVFVEKCC</sequence>
<name>A0AAE1WJP0_9LAMI</name>
<feature type="region of interest" description="Disordered" evidence="1">
    <location>
        <begin position="880"/>
        <end position="932"/>
    </location>
</feature>
<dbReference type="Pfam" id="PF03126">
    <property type="entry name" value="Plus-3"/>
    <property type="match status" value="1"/>
</dbReference>
<dbReference type="Proteomes" id="UP001289374">
    <property type="component" value="Unassembled WGS sequence"/>
</dbReference>
<dbReference type="GO" id="GO:0003677">
    <property type="term" value="F:DNA binding"/>
    <property type="evidence" value="ECO:0007669"/>
    <property type="project" value="InterPro"/>
</dbReference>
<proteinExistence type="predicted"/>
<feature type="region of interest" description="Disordered" evidence="1">
    <location>
        <begin position="84"/>
        <end position="116"/>
    </location>
</feature>
<feature type="domain" description="DM2" evidence="4">
    <location>
        <begin position="377"/>
        <end position="460"/>
    </location>
</feature>
<dbReference type="SMART" id="SM00719">
    <property type="entry name" value="Plus3"/>
    <property type="match status" value="1"/>
</dbReference>
<dbReference type="InterPro" id="IPR019835">
    <property type="entry name" value="SWIB_domain"/>
</dbReference>
<evidence type="ECO:0000259" key="2">
    <source>
        <dbReference type="PROSITE" id="PS50829"/>
    </source>
</evidence>
<feature type="region of interest" description="Disordered" evidence="1">
    <location>
        <begin position="1085"/>
        <end position="1127"/>
    </location>
</feature>
<dbReference type="PANTHER" id="PTHR46695:SF4">
    <property type="entry name" value="ZINC FINGER CCCH DOMAIN-CONTAINING PROTEIN 44"/>
    <property type="match status" value="1"/>
</dbReference>
<gene>
    <name evidence="5" type="ORF">Sango_1908600</name>
</gene>
<evidence type="ECO:0000313" key="5">
    <source>
        <dbReference type="EMBL" id="KAK4394378.1"/>
    </source>
</evidence>
<feature type="compositionally biased region" description="Polar residues" evidence="1">
    <location>
        <begin position="912"/>
        <end position="921"/>
    </location>
</feature>
<evidence type="ECO:0000256" key="1">
    <source>
        <dbReference type="SAM" id="MobiDB-lite"/>
    </source>
</evidence>
<dbReference type="Pfam" id="PF02201">
    <property type="entry name" value="SWIB"/>
    <property type="match status" value="1"/>
</dbReference>
<dbReference type="SUPFAM" id="SSF55277">
    <property type="entry name" value="GYF domain"/>
    <property type="match status" value="1"/>
</dbReference>
<dbReference type="Gene3D" id="3.30.1490.40">
    <property type="match status" value="1"/>
</dbReference>
<feature type="compositionally biased region" description="Polar residues" evidence="1">
    <location>
        <begin position="1090"/>
        <end position="1125"/>
    </location>
</feature>
<reference evidence="5" key="1">
    <citation type="submission" date="2020-06" db="EMBL/GenBank/DDBJ databases">
        <authorList>
            <person name="Li T."/>
            <person name="Hu X."/>
            <person name="Zhang T."/>
            <person name="Song X."/>
            <person name="Zhang H."/>
            <person name="Dai N."/>
            <person name="Sheng W."/>
            <person name="Hou X."/>
            <person name="Wei L."/>
        </authorList>
    </citation>
    <scope>NUCLEOTIDE SEQUENCE</scope>
    <source>
        <strain evidence="5">K16</strain>
        <tissue evidence="5">Leaf</tissue>
    </source>
</reference>
<dbReference type="CDD" id="cd10567">
    <property type="entry name" value="SWIB-MDM2_like"/>
    <property type="match status" value="1"/>
</dbReference>
<feature type="region of interest" description="Disordered" evidence="1">
    <location>
        <begin position="1276"/>
        <end position="1342"/>
    </location>
</feature>
<dbReference type="Pfam" id="PF25980">
    <property type="entry name" value="NERD_plant"/>
    <property type="match status" value="1"/>
</dbReference>
<comment type="caution">
    <text evidence="5">The sequence shown here is derived from an EMBL/GenBank/DDBJ whole genome shotgun (WGS) entry which is preliminary data.</text>
</comment>
<dbReference type="InterPro" id="IPR058668">
    <property type="entry name" value="NERD_dom"/>
</dbReference>
<dbReference type="EMBL" id="JACGWL010000010">
    <property type="protein sequence ID" value="KAK4394378.1"/>
    <property type="molecule type" value="Genomic_DNA"/>
</dbReference>
<feature type="domain" description="GYF" evidence="2">
    <location>
        <begin position="817"/>
        <end position="870"/>
    </location>
</feature>
<feature type="compositionally biased region" description="Basic and acidic residues" evidence="1">
    <location>
        <begin position="682"/>
        <end position="723"/>
    </location>
</feature>
<dbReference type="Gene3D" id="3.90.70.200">
    <property type="entry name" value="Plus-3 domain"/>
    <property type="match status" value="1"/>
</dbReference>